<proteinExistence type="predicted"/>
<protein>
    <submittedName>
        <fullName evidence="1">Uncharacterized protein</fullName>
    </submittedName>
</protein>
<dbReference type="InterPro" id="IPR027417">
    <property type="entry name" value="P-loop_NTPase"/>
</dbReference>
<dbReference type="Gene3D" id="3.40.50.300">
    <property type="entry name" value="P-loop containing nucleotide triphosphate hydrolases"/>
    <property type="match status" value="1"/>
</dbReference>
<dbReference type="Proteomes" id="UP000229383">
    <property type="component" value="Unassembled WGS sequence"/>
</dbReference>
<dbReference type="AlphaFoldDB" id="A0A2H0THJ9"/>
<dbReference type="SUPFAM" id="SSF52540">
    <property type="entry name" value="P-loop containing nucleoside triphosphate hydrolases"/>
    <property type="match status" value="1"/>
</dbReference>
<evidence type="ECO:0000313" key="2">
    <source>
        <dbReference type="Proteomes" id="UP000229383"/>
    </source>
</evidence>
<sequence length="178" mass="19893">MVKRNKIIAIHGPAGIGKTAIAGKLCRKLPGKNARISVDYLRDMLCMQYGGGKMSDRYIALAKKIIPELTLKLLKEGYNVIIEIAPPTLEDAGKIDKWLARKLKDMGGKVFLLHAPLASVLKRNKKRKGEFGQGNLSKDLTKRLYDYCERFLDLNDYIVIDTGKFGADKTTSVILKKI</sequence>
<gene>
    <name evidence="1" type="ORF">COU46_02290</name>
</gene>
<evidence type="ECO:0000313" key="1">
    <source>
        <dbReference type="EMBL" id="PIR70295.1"/>
    </source>
</evidence>
<comment type="caution">
    <text evidence="1">The sequence shown here is derived from an EMBL/GenBank/DDBJ whole genome shotgun (WGS) entry which is preliminary data.</text>
</comment>
<organism evidence="1 2">
    <name type="scientific">Candidatus Niyogibacteria bacterium CG10_big_fil_rev_8_21_14_0_10_42_19</name>
    <dbReference type="NCBI Taxonomy" id="1974725"/>
    <lineage>
        <taxon>Bacteria</taxon>
        <taxon>Candidatus Niyogiibacteriota</taxon>
    </lineage>
</organism>
<dbReference type="Pfam" id="PF13671">
    <property type="entry name" value="AAA_33"/>
    <property type="match status" value="1"/>
</dbReference>
<name>A0A2H0THJ9_9BACT</name>
<dbReference type="EMBL" id="PFCN01000028">
    <property type="protein sequence ID" value="PIR70295.1"/>
    <property type="molecule type" value="Genomic_DNA"/>
</dbReference>
<reference evidence="2" key="1">
    <citation type="submission" date="2017-09" db="EMBL/GenBank/DDBJ databases">
        <title>Depth-based differentiation of microbial function through sediment-hosted aquifers and enrichment of novel symbionts in the deep terrestrial subsurface.</title>
        <authorList>
            <person name="Probst A.J."/>
            <person name="Ladd B."/>
            <person name="Jarett J.K."/>
            <person name="Geller-Mcgrath D.E."/>
            <person name="Sieber C.M.K."/>
            <person name="Emerson J.B."/>
            <person name="Anantharaman K."/>
            <person name="Thomas B.C."/>
            <person name="Malmstrom R."/>
            <person name="Stieglmeier M."/>
            <person name="Klingl A."/>
            <person name="Woyke T."/>
            <person name="Ryan C.M."/>
            <person name="Banfield J.F."/>
        </authorList>
    </citation>
    <scope>NUCLEOTIDE SEQUENCE [LARGE SCALE GENOMIC DNA]</scope>
</reference>
<accession>A0A2H0THJ9</accession>